<evidence type="ECO:0000313" key="3">
    <source>
        <dbReference type="Proteomes" id="UP000241890"/>
    </source>
</evidence>
<protein>
    <submittedName>
        <fullName evidence="2">Uncharacterized protein</fullName>
    </submittedName>
</protein>
<sequence length="337" mass="37527">MESGAAREVRSCDNVPSSAAQFKQHVTWMIANRLHSHYAHLDLVSYFNYIVNDEDNGMTPRVKANLVYPIYQIYAYMLRTFCKYGVLSTANITWFLKLDANNDLHITRGYECTGHGTRDNPKFAYFRLLLKVSKGCRLEVSDDFLSSLGQVDGLNSMGRAWKKVYEQVYAARANAQQDPPLPPAAGTGAVGGNQVSSGQIDSVVTDGSGDTAAPTPPSPQAILRDTLLPLSQADFPYYGGVRDRLSQSEDNFGFILVVNTGGLDQMIAVKTPELDPYEDSNDESEAEEMRLHRAFTNEIEVYEALRPLWGSKHVPWFLYGGVHLFSDFIVATTFEGR</sequence>
<organism evidence="2 3">
    <name type="scientific">Hondaea fermentalgiana</name>
    <dbReference type="NCBI Taxonomy" id="2315210"/>
    <lineage>
        <taxon>Eukaryota</taxon>
        <taxon>Sar</taxon>
        <taxon>Stramenopiles</taxon>
        <taxon>Bigyra</taxon>
        <taxon>Labyrinthulomycetes</taxon>
        <taxon>Thraustochytrida</taxon>
        <taxon>Thraustochytriidae</taxon>
        <taxon>Hondaea</taxon>
    </lineage>
</organism>
<feature type="non-terminal residue" evidence="2">
    <location>
        <position position="337"/>
    </location>
</feature>
<name>A0A2R5FKL7_9STRA</name>
<keyword evidence="3" id="KW-1185">Reference proteome</keyword>
<dbReference type="Proteomes" id="UP000241890">
    <property type="component" value="Unassembled WGS sequence"/>
</dbReference>
<comment type="caution">
    <text evidence="2">The sequence shown here is derived from an EMBL/GenBank/DDBJ whole genome shotgun (WGS) entry which is preliminary data.</text>
</comment>
<dbReference type="InParanoid" id="A0A2R5FKL7"/>
<feature type="compositionally biased region" description="Polar residues" evidence="1">
    <location>
        <begin position="193"/>
        <end position="202"/>
    </location>
</feature>
<proteinExistence type="predicted"/>
<feature type="region of interest" description="Disordered" evidence="1">
    <location>
        <begin position="176"/>
        <end position="221"/>
    </location>
</feature>
<evidence type="ECO:0000256" key="1">
    <source>
        <dbReference type="SAM" id="MobiDB-lite"/>
    </source>
</evidence>
<dbReference type="EMBL" id="BEYU01001876">
    <property type="protein sequence ID" value="GBG16321.1"/>
    <property type="molecule type" value="Genomic_DNA"/>
</dbReference>
<reference evidence="2 3" key="1">
    <citation type="submission" date="2017-12" db="EMBL/GenBank/DDBJ databases">
        <title>Sequencing, de novo assembly and annotation of complete genome of a new Thraustochytrid species, strain FCC1311.</title>
        <authorList>
            <person name="Sedici K."/>
            <person name="Godart F."/>
            <person name="Aiese Cigliano R."/>
            <person name="Sanseverino W."/>
            <person name="Barakat M."/>
            <person name="Ortet P."/>
            <person name="Marechal E."/>
            <person name="Cagnac O."/>
            <person name="Amato A."/>
        </authorList>
    </citation>
    <scope>NUCLEOTIDE SEQUENCE [LARGE SCALE GENOMIC DNA]</scope>
</reference>
<gene>
    <name evidence="2" type="ORF">FCC1311_117962</name>
</gene>
<accession>A0A2R5FKL7</accession>
<evidence type="ECO:0000313" key="2">
    <source>
        <dbReference type="EMBL" id="GBG16321.1"/>
    </source>
</evidence>
<dbReference type="AlphaFoldDB" id="A0A2R5FKL7"/>